<dbReference type="AlphaFoldDB" id="A0A1I2DLS6"/>
<evidence type="ECO:0000313" key="4">
    <source>
        <dbReference type="Proteomes" id="UP000199119"/>
    </source>
</evidence>
<organism evidence="3 4">
    <name type="scientific">Paracidovorax wautersii</name>
    <dbReference type="NCBI Taxonomy" id="1177982"/>
    <lineage>
        <taxon>Bacteria</taxon>
        <taxon>Pseudomonadati</taxon>
        <taxon>Pseudomonadota</taxon>
        <taxon>Betaproteobacteria</taxon>
        <taxon>Burkholderiales</taxon>
        <taxon>Comamonadaceae</taxon>
        <taxon>Paracidovorax</taxon>
    </lineage>
</organism>
<dbReference type="PROSITE" id="PS50914">
    <property type="entry name" value="BON"/>
    <property type="match status" value="1"/>
</dbReference>
<dbReference type="Proteomes" id="UP000199119">
    <property type="component" value="Unassembled WGS sequence"/>
</dbReference>
<evidence type="ECO:0000256" key="1">
    <source>
        <dbReference type="SAM" id="SignalP"/>
    </source>
</evidence>
<dbReference type="PANTHER" id="PTHR34606">
    <property type="entry name" value="BON DOMAIN-CONTAINING PROTEIN"/>
    <property type="match status" value="1"/>
</dbReference>
<evidence type="ECO:0000259" key="2">
    <source>
        <dbReference type="PROSITE" id="PS50914"/>
    </source>
</evidence>
<proteinExistence type="predicted"/>
<protein>
    <submittedName>
        <fullName evidence="3">BON domain-containing protein</fullName>
    </submittedName>
</protein>
<dbReference type="InterPro" id="IPR014004">
    <property type="entry name" value="Transpt-assoc_nodulatn_dom_bac"/>
</dbReference>
<name>A0A1I2DLS6_9BURK</name>
<feature type="chain" id="PRO_5011600696" evidence="1">
    <location>
        <begin position="32"/>
        <end position="155"/>
    </location>
</feature>
<reference evidence="4" key="1">
    <citation type="submission" date="2016-10" db="EMBL/GenBank/DDBJ databases">
        <authorList>
            <person name="Varghese N."/>
            <person name="Submissions S."/>
        </authorList>
    </citation>
    <scope>NUCLEOTIDE SEQUENCE [LARGE SCALE GENOMIC DNA]</scope>
    <source>
        <strain evidence="4">DSM 27981</strain>
    </source>
</reference>
<sequence>MTHPSHTLSQRSAWRLLGLAGAVALSLGLAACDRNSGEQTAGQKLDAAVAKTEQAAADAKVKLEDATRDATAATRSAAADAAAVMDDAGITAKVSAGLAKDSELSAIKIDVDTRNGIVTLTGPVKSASASERAETIARGVQGVNSVVNKLTVSAT</sequence>
<gene>
    <name evidence="3" type="ORF">SAMN04489711_105255</name>
</gene>
<accession>A0A1I2DLS6</accession>
<dbReference type="Gene3D" id="3.30.1340.30">
    <property type="match status" value="1"/>
</dbReference>
<keyword evidence="1" id="KW-0732">Signal</keyword>
<dbReference type="STRING" id="1177982.SAMN04489711_105255"/>
<dbReference type="PANTHER" id="PTHR34606:SF15">
    <property type="entry name" value="BON DOMAIN-CONTAINING PROTEIN"/>
    <property type="match status" value="1"/>
</dbReference>
<dbReference type="Pfam" id="PF04972">
    <property type="entry name" value="BON"/>
    <property type="match status" value="1"/>
</dbReference>
<evidence type="ECO:0000313" key="3">
    <source>
        <dbReference type="EMBL" id="SFE80870.1"/>
    </source>
</evidence>
<dbReference type="InterPro" id="IPR007055">
    <property type="entry name" value="BON_dom"/>
</dbReference>
<dbReference type="RefSeq" id="WP_092939483.1">
    <property type="nucleotide sequence ID" value="NZ_FONX01000005.1"/>
</dbReference>
<dbReference type="InterPro" id="IPR051686">
    <property type="entry name" value="Lipoprotein_DolP"/>
</dbReference>
<dbReference type="SMART" id="SM00749">
    <property type="entry name" value="BON"/>
    <property type="match status" value="1"/>
</dbReference>
<feature type="signal peptide" evidence="1">
    <location>
        <begin position="1"/>
        <end position="31"/>
    </location>
</feature>
<dbReference type="EMBL" id="FONX01000005">
    <property type="protein sequence ID" value="SFE80870.1"/>
    <property type="molecule type" value="Genomic_DNA"/>
</dbReference>
<dbReference type="OrthoDB" id="8564061at2"/>
<feature type="domain" description="BON" evidence="2">
    <location>
        <begin position="86"/>
        <end position="154"/>
    </location>
</feature>
<keyword evidence="4" id="KW-1185">Reference proteome</keyword>